<dbReference type="Proteomes" id="UP001300012">
    <property type="component" value="Unassembled WGS sequence"/>
</dbReference>
<name>A0ABT1YU41_9BACL</name>
<accession>A0ABT1YU41</accession>
<keyword evidence="2" id="KW-1185">Reference proteome</keyword>
<protein>
    <submittedName>
        <fullName evidence="1">Uncharacterized protein</fullName>
    </submittedName>
</protein>
<gene>
    <name evidence="1" type="ORF">NV381_34015</name>
</gene>
<reference evidence="1 2" key="1">
    <citation type="submission" date="2022-08" db="EMBL/GenBank/DDBJ databases">
        <title>Paenibacillus endoradicis sp. nov., Paenibacillus radicibacter sp. nov and Paenibacillus pararadicis sp. nov., three cold-adapted plant growth-promoting bacteria isolated from root of Larix gmelinii in Great Khingan.</title>
        <authorList>
            <person name="Xue H."/>
        </authorList>
    </citation>
    <scope>NUCLEOTIDE SEQUENCE [LARGE SCALE GENOMIC DNA]</scope>
    <source>
        <strain evidence="1 2">N5-1-1-5</strain>
    </source>
</reference>
<dbReference type="EMBL" id="JANQBD010000039">
    <property type="protein sequence ID" value="MCR8636215.1"/>
    <property type="molecule type" value="Genomic_DNA"/>
</dbReference>
<comment type="caution">
    <text evidence="1">The sequence shown here is derived from an EMBL/GenBank/DDBJ whole genome shotgun (WGS) entry which is preliminary data.</text>
</comment>
<sequence length="65" mass="7521">MQWEEVRQKFPDDWVVFEAAEAYSEDGLRCIDSVTVIDRYEDSVDAFDGRKLHIKNVLLDTGSVI</sequence>
<evidence type="ECO:0000313" key="2">
    <source>
        <dbReference type="Proteomes" id="UP001300012"/>
    </source>
</evidence>
<dbReference type="RefSeq" id="WP_258217747.1">
    <property type="nucleotide sequence ID" value="NZ_JANQBD010000039.1"/>
</dbReference>
<organism evidence="1 2">
    <name type="scientific">Paenibacillus radicis</name>
    <name type="common">ex Xue et al. 2023</name>
    <dbReference type="NCBI Taxonomy" id="2972489"/>
    <lineage>
        <taxon>Bacteria</taxon>
        <taxon>Bacillati</taxon>
        <taxon>Bacillota</taxon>
        <taxon>Bacilli</taxon>
        <taxon>Bacillales</taxon>
        <taxon>Paenibacillaceae</taxon>
        <taxon>Paenibacillus</taxon>
    </lineage>
</organism>
<evidence type="ECO:0000313" key="1">
    <source>
        <dbReference type="EMBL" id="MCR8636215.1"/>
    </source>
</evidence>
<proteinExistence type="predicted"/>